<protein>
    <submittedName>
        <fullName evidence="1">Replicative helicase loader/inhibitor</fullName>
    </submittedName>
</protein>
<accession>A0ABM9GAV2</accession>
<dbReference type="GO" id="GO:0004386">
    <property type="term" value="F:helicase activity"/>
    <property type="evidence" value="ECO:0007669"/>
    <property type="project" value="UniProtKB-KW"/>
</dbReference>
<name>A0ABM9GAV2_9BACL</name>
<keyword evidence="2" id="KW-1185">Reference proteome</keyword>
<proteinExistence type="predicted"/>
<dbReference type="SUPFAM" id="SSF89064">
    <property type="entry name" value="Replisome organizer (g39p helicase loader/inhibitor protein)"/>
    <property type="match status" value="1"/>
</dbReference>
<keyword evidence="1" id="KW-0347">Helicase</keyword>
<dbReference type="Proteomes" id="UP001154322">
    <property type="component" value="Unassembled WGS sequence"/>
</dbReference>
<reference evidence="1" key="1">
    <citation type="submission" date="2022-06" db="EMBL/GenBank/DDBJ databases">
        <authorList>
            <person name="Dietemann V."/>
            <person name="Ory F."/>
            <person name="Dainat B."/>
            <person name="Oberhansli S."/>
        </authorList>
    </citation>
    <scope>NUCLEOTIDE SEQUENCE</scope>
    <source>
        <strain evidence="1">Ena-SAMPLE-TAB-26-04-2022-14:26:32:270-5432</strain>
    </source>
</reference>
<evidence type="ECO:0000313" key="1">
    <source>
        <dbReference type="EMBL" id="CAH8248599.1"/>
    </source>
</evidence>
<dbReference type="Gene3D" id="1.10.8.200">
    <property type="entry name" value="Replisome organizer (g39p helicase loader/inhibitor protein)"/>
    <property type="match status" value="1"/>
</dbReference>
<keyword evidence="1" id="KW-0067">ATP-binding</keyword>
<dbReference type="InterPro" id="IPR036173">
    <property type="entry name" value="G39-like_N_sf"/>
</dbReference>
<gene>
    <name evidence="1" type="ORF">WJ0W_005783</name>
</gene>
<evidence type="ECO:0000313" key="2">
    <source>
        <dbReference type="Proteomes" id="UP001154322"/>
    </source>
</evidence>
<comment type="caution">
    <text evidence="1">The sequence shown here is derived from an EMBL/GenBank/DDBJ whole genome shotgun (WGS) entry which is preliminary data.</text>
</comment>
<keyword evidence="1" id="KW-0378">Hydrolase</keyword>
<sequence>MKLFFILNNVYPTFTADDEYKIEVWHRILADYPFENAERNLYLHIRNSQYPPTPADLMRPVSPVDHYRQQTQERLAAVNQWALEMTQRGMLTDGTD</sequence>
<dbReference type="EMBL" id="CALYLO010000012">
    <property type="protein sequence ID" value="CAH8248599.1"/>
    <property type="molecule type" value="Genomic_DNA"/>
</dbReference>
<dbReference type="RefSeq" id="WP_213428462.1">
    <property type="nucleotide sequence ID" value="NZ_AP031286.1"/>
</dbReference>
<keyword evidence="1" id="KW-0547">Nucleotide-binding</keyword>
<organism evidence="1 2">
    <name type="scientific">Paenibacillus melissococcoides</name>
    <dbReference type="NCBI Taxonomy" id="2912268"/>
    <lineage>
        <taxon>Bacteria</taxon>
        <taxon>Bacillati</taxon>
        <taxon>Bacillota</taxon>
        <taxon>Bacilli</taxon>
        <taxon>Bacillales</taxon>
        <taxon>Paenibacillaceae</taxon>
        <taxon>Paenibacillus</taxon>
    </lineage>
</organism>